<evidence type="ECO:0000313" key="9">
    <source>
        <dbReference type="Proteomes" id="UP000215914"/>
    </source>
</evidence>
<evidence type="ECO:0000256" key="6">
    <source>
        <dbReference type="ARBA" id="ARBA00023136"/>
    </source>
</evidence>
<feature type="transmembrane region" description="Helical" evidence="7">
    <location>
        <begin position="368"/>
        <end position="392"/>
    </location>
</feature>
<keyword evidence="5 7" id="KW-1133">Transmembrane helix</keyword>
<feature type="transmembrane region" description="Helical" evidence="7">
    <location>
        <begin position="259"/>
        <end position="282"/>
    </location>
</feature>
<evidence type="ECO:0000256" key="4">
    <source>
        <dbReference type="ARBA" id="ARBA00022780"/>
    </source>
</evidence>
<keyword evidence="6 7" id="KW-0472">Membrane</keyword>
<evidence type="ECO:0000256" key="7">
    <source>
        <dbReference type="SAM" id="Phobius"/>
    </source>
</evidence>
<feature type="transmembrane region" description="Helical" evidence="7">
    <location>
        <begin position="116"/>
        <end position="138"/>
    </location>
</feature>
<keyword evidence="4" id="KW-0934">Plastid</keyword>
<dbReference type="InterPro" id="IPR001898">
    <property type="entry name" value="SLC13A/DASS"/>
</dbReference>
<dbReference type="EMBL" id="CM007904">
    <property type="protein sequence ID" value="OTF95022.1"/>
    <property type="molecule type" value="Genomic_DNA"/>
</dbReference>
<dbReference type="Proteomes" id="UP000215914">
    <property type="component" value="Chromosome 15"/>
</dbReference>
<accession>A0A251S8Z4</accession>
<name>A0A251S8Z4_HELAN</name>
<feature type="transmembrane region" description="Helical" evidence="7">
    <location>
        <begin position="437"/>
        <end position="458"/>
    </location>
</feature>
<dbReference type="Pfam" id="PF00939">
    <property type="entry name" value="Na_sulph_symp"/>
    <property type="match status" value="1"/>
</dbReference>
<dbReference type="GO" id="GO:0005313">
    <property type="term" value="F:L-glutamate transmembrane transporter activity"/>
    <property type="evidence" value="ECO:0000318"/>
    <property type="project" value="GO_Central"/>
</dbReference>
<dbReference type="GO" id="GO:0009941">
    <property type="term" value="C:chloroplast envelope"/>
    <property type="evidence" value="ECO:0000318"/>
    <property type="project" value="GO_Central"/>
</dbReference>
<reference evidence="9" key="1">
    <citation type="journal article" date="2017" name="Nature">
        <title>The sunflower genome provides insights into oil metabolism, flowering and Asterid evolution.</title>
        <authorList>
            <person name="Badouin H."/>
            <person name="Gouzy J."/>
            <person name="Grassa C.J."/>
            <person name="Murat F."/>
            <person name="Staton S.E."/>
            <person name="Cottret L."/>
            <person name="Lelandais-Briere C."/>
            <person name="Owens G.L."/>
            <person name="Carrere S."/>
            <person name="Mayjonade B."/>
            <person name="Legrand L."/>
            <person name="Gill N."/>
            <person name="Kane N.C."/>
            <person name="Bowers J.E."/>
            <person name="Hubner S."/>
            <person name="Bellec A."/>
            <person name="Berard A."/>
            <person name="Berges H."/>
            <person name="Blanchet N."/>
            <person name="Boniface M.C."/>
            <person name="Brunel D."/>
            <person name="Catrice O."/>
            <person name="Chaidir N."/>
            <person name="Claudel C."/>
            <person name="Donnadieu C."/>
            <person name="Faraut T."/>
            <person name="Fievet G."/>
            <person name="Helmstetter N."/>
            <person name="King M."/>
            <person name="Knapp S.J."/>
            <person name="Lai Z."/>
            <person name="Le Paslier M.C."/>
            <person name="Lippi Y."/>
            <person name="Lorenzon L."/>
            <person name="Mandel J.R."/>
            <person name="Marage G."/>
            <person name="Marchand G."/>
            <person name="Marquand E."/>
            <person name="Bret-Mestries E."/>
            <person name="Morien E."/>
            <person name="Nambeesan S."/>
            <person name="Nguyen T."/>
            <person name="Pegot-Espagnet P."/>
            <person name="Pouilly N."/>
            <person name="Raftis F."/>
            <person name="Sallet E."/>
            <person name="Schiex T."/>
            <person name="Thomas J."/>
            <person name="Vandecasteele C."/>
            <person name="Vares D."/>
            <person name="Vear F."/>
            <person name="Vautrin S."/>
            <person name="Crespi M."/>
            <person name="Mangin B."/>
            <person name="Burke J.M."/>
            <person name="Salse J."/>
            <person name="Munos S."/>
            <person name="Vincourt P."/>
            <person name="Rieseberg L.H."/>
            <person name="Langlade N.B."/>
        </authorList>
    </citation>
    <scope>NUCLEOTIDE SEQUENCE [LARGE SCALE GENOMIC DNA]</scope>
    <source>
        <strain evidence="9">cv. SF193</strain>
    </source>
</reference>
<keyword evidence="4" id="KW-1001">Plastid inner membrane</keyword>
<feature type="transmembrane region" description="Helical" evidence="7">
    <location>
        <begin position="335"/>
        <end position="356"/>
    </location>
</feature>
<keyword evidence="3 7" id="KW-0812">Transmembrane</keyword>
<feature type="transmembrane region" description="Helical" evidence="7">
    <location>
        <begin position="51"/>
        <end position="68"/>
    </location>
</feature>
<dbReference type="InParanoid" id="A0A251S8Z4"/>
<dbReference type="GO" id="GO:0015131">
    <property type="term" value="F:oxaloacetate transmembrane transporter activity"/>
    <property type="evidence" value="ECO:0000318"/>
    <property type="project" value="GO_Central"/>
</dbReference>
<evidence type="ECO:0000313" key="8">
    <source>
        <dbReference type="EMBL" id="OTF95022.1"/>
    </source>
</evidence>
<feature type="transmembrane region" description="Helical" evidence="7">
    <location>
        <begin position="491"/>
        <end position="511"/>
    </location>
</feature>
<dbReference type="GO" id="GO:0009706">
    <property type="term" value="C:chloroplast inner membrane"/>
    <property type="evidence" value="ECO:0007669"/>
    <property type="project" value="UniProtKB-SubCell"/>
</dbReference>
<comment type="similarity">
    <text evidence="2">Belongs to the SLC13A/DASS transporter (TC 2.A.47) family. DIT1 subfamily.</text>
</comment>
<feature type="transmembrane region" description="Helical" evidence="7">
    <location>
        <begin position="404"/>
        <end position="425"/>
    </location>
</feature>
<comment type="subcellular location">
    <subcellularLocation>
        <location evidence="1">Plastid</location>
        <location evidence="1">Chloroplast inner membrane</location>
        <topology evidence="1">Multi-pass membrane protein</topology>
    </subcellularLocation>
</comment>
<proteinExistence type="inferred from homology"/>
<dbReference type="OrthoDB" id="1695362at2759"/>
<dbReference type="OMA" id="KHTIDAP"/>
<dbReference type="GO" id="GO:0015140">
    <property type="term" value="F:malate transmembrane transporter activity"/>
    <property type="evidence" value="ECO:0007669"/>
    <property type="project" value="UniProtKB-ARBA"/>
</dbReference>
<gene>
    <name evidence="8" type="ORF">HannXRQ_Chr15g0478511</name>
</gene>
<sequence>MSNPSPETNNAIEITIPTTHTHTHTRTRTRTRRHSIRLPGVIRSFPGAKPIPLAISVTIGLIVCFAIPRPREVSKQAWHLFAIFLTTITGLISGPLPVGAWVFVCLTVCVVTKTVTFNNAFAAFTNEVIWLIVVSFFFSRGFVKTGLGDRLAMYFVRWFGKSTLGLAYGLAISEAIISPAMPSATARAGGIFLPIIHSLAAAGGSSPKDGSARKLGAFLIQSQLQSSGSSTALFLTGDAQNMLCMKLAESLGVKIKSPWVVWFKASCFPALASLMLTPFIIYKICPPETKHTIDAPILAKNKLEQMGPVKQNEWIMMGTMLVTVTLWISGGSLSISTVAVAMMGLSILLILGVLSWDDCLSEKTAWDILAWFALLLGMATQLTVLGVVPLLSKSVASFLKSLSVGWHVQLLILQSIYFFIHYFFAGQATHIGALYPAFLSMHLTAKVPGTLSALLLAFNTDLFGALTHYSSGQAAIYYGAGYIKLQDVFKFGVLMAVINLTVWGLIGALWWKILGLY</sequence>
<dbReference type="NCBIfam" id="TIGR00785">
    <property type="entry name" value="dass"/>
    <property type="match status" value="1"/>
</dbReference>
<evidence type="ECO:0000256" key="5">
    <source>
        <dbReference type="ARBA" id="ARBA00022989"/>
    </source>
</evidence>
<dbReference type="AlphaFoldDB" id="A0A251S8Z4"/>
<dbReference type="PANTHER" id="PTHR42826">
    <property type="entry name" value="DICARBOXYLATE TRANSPORTER 2.1, CHLOROPLASTIC"/>
    <property type="match status" value="1"/>
</dbReference>
<evidence type="ECO:0000256" key="2">
    <source>
        <dbReference type="ARBA" id="ARBA00007349"/>
    </source>
</evidence>
<dbReference type="PIRSF" id="PIRSF002457">
    <property type="entry name" value="DASS"/>
    <property type="match status" value="1"/>
</dbReference>
<evidence type="ECO:0000256" key="1">
    <source>
        <dbReference type="ARBA" id="ARBA00004478"/>
    </source>
</evidence>
<organism evidence="8 9">
    <name type="scientific">Helianthus annuus</name>
    <name type="common">Common sunflower</name>
    <dbReference type="NCBI Taxonomy" id="4232"/>
    <lineage>
        <taxon>Eukaryota</taxon>
        <taxon>Viridiplantae</taxon>
        <taxon>Streptophyta</taxon>
        <taxon>Embryophyta</taxon>
        <taxon>Tracheophyta</taxon>
        <taxon>Spermatophyta</taxon>
        <taxon>Magnoliopsida</taxon>
        <taxon>eudicotyledons</taxon>
        <taxon>Gunneridae</taxon>
        <taxon>Pentapetalae</taxon>
        <taxon>asterids</taxon>
        <taxon>campanulids</taxon>
        <taxon>Asterales</taxon>
        <taxon>Asteraceae</taxon>
        <taxon>Asteroideae</taxon>
        <taxon>Heliantheae alliance</taxon>
        <taxon>Heliantheae</taxon>
        <taxon>Helianthus</taxon>
    </lineage>
</organism>
<evidence type="ECO:0000256" key="3">
    <source>
        <dbReference type="ARBA" id="ARBA00022692"/>
    </source>
</evidence>
<dbReference type="InterPro" id="IPR030676">
    <property type="entry name" value="CitT-rel"/>
</dbReference>
<keyword evidence="9" id="KW-1185">Reference proteome</keyword>
<protein>
    <submittedName>
        <fullName evidence="8">Putative sodium/sulfate symporter</fullName>
    </submittedName>
</protein>
<feature type="transmembrane region" description="Helical" evidence="7">
    <location>
        <begin position="158"/>
        <end position="177"/>
    </location>
</feature>
<feature type="transmembrane region" description="Helical" evidence="7">
    <location>
        <begin position="80"/>
        <end position="104"/>
    </location>
</feature>